<keyword evidence="2" id="KW-1185">Reference proteome</keyword>
<evidence type="ECO:0000313" key="1">
    <source>
        <dbReference type="EMBL" id="GIX99657.1"/>
    </source>
</evidence>
<evidence type="ECO:0000313" key="2">
    <source>
        <dbReference type="Proteomes" id="UP001054837"/>
    </source>
</evidence>
<reference evidence="1 2" key="1">
    <citation type="submission" date="2021-06" db="EMBL/GenBank/DDBJ databases">
        <title>Caerostris darwini draft genome.</title>
        <authorList>
            <person name="Kono N."/>
            <person name="Arakawa K."/>
        </authorList>
    </citation>
    <scope>NUCLEOTIDE SEQUENCE [LARGE SCALE GENOMIC DNA]</scope>
</reference>
<dbReference type="EMBL" id="BPLQ01003322">
    <property type="protein sequence ID" value="GIX99657.1"/>
    <property type="molecule type" value="Genomic_DNA"/>
</dbReference>
<name>A0AAV4PWV6_9ARAC</name>
<dbReference type="Proteomes" id="UP001054837">
    <property type="component" value="Unassembled WGS sequence"/>
</dbReference>
<sequence length="96" mass="11375">MLGKYPVTAYFRFRRNSIQKLPTSEEEFKQLAILPLLPFTENAKEKVGDQRENKNFLWQQDQSGSRAKGNRISPVEAIMDWKRFQPLQVSEDFTYF</sequence>
<comment type="caution">
    <text evidence="1">The sequence shown here is derived from an EMBL/GenBank/DDBJ whole genome shotgun (WGS) entry which is preliminary data.</text>
</comment>
<protein>
    <submittedName>
        <fullName evidence="1">Uncharacterized protein</fullName>
    </submittedName>
</protein>
<organism evidence="1 2">
    <name type="scientific">Caerostris darwini</name>
    <dbReference type="NCBI Taxonomy" id="1538125"/>
    <lineage>
        <taxon>Eukaryota</taxon>
        <taxon>Metazoa</taxon>
        <taxon>Ecdysozoa</taxon>
        <taxon>Arthropoda</taxon>
        <taxon>Chelicerata</taxon>
        <taxon>Arachnida</taxon>
        <taxon>Araneae</taxon>
        <taxon>Araneomorphae</taxon>
        <taxon>Entelegynae</taxon>
        <taxon>Araneoidea</taxon>
        <taxon>Araneidae</taxon>
        <taxon>Caerostris</taxon>
    </lineage>
</organism>
<accession>A0AAV4PWV6</accession>
<dbReference type="AlphaFoldDB" id="A0AAV4PWV6"/>
<proteinExistence type="predicted"/>
<gene>
    <name evidence="1" type="ORF">CDAR_487701</name>
</gene>